<dbReference type="Proteomes" id="UP000017396">
    <property type="component" value="Chromosome"/>
</dbReference>
<feature type="region of interest" description="Disordered" evidence="1">
    <location>
        <begin position="360"/>
        <end position="380"/>
    </location>
</feature>
<dbReference type="STRING" id="1183438.GKIL_4252"/>
<dbReference type="EMBL" id="CP003587">
    <property type="protein sequence ID" value="AGY60498.1"/>
    <property type="molecule type" value="Genomic_DNA"/>
</dbReference>
<proteinExistence type="predicted"/>
<keyword evidence="3" id="KW-1185">Reference proteome</keyword>
<dbReference type="eggNOG" id="ENOG50341X3">
    <property type="taxonomic scope" value="Bacteria"/>
</dbReference>
<feature type="compositionally biased region" description="Polar residues" evidence="1">
    <location>
        <begin position="360"/>
        <end position="377"/>
    </location>
</feature>
<feature type="compositionally biased region" description="Acidic residues" evidence="1">
    <location>
        <begin position="69"/>
        <end position="78"/>
    </location>
</feature>
<dbReference type="AlphaFoldDB" id="U5QNP6"/>
<dbReference type="PANTHER" id="PTHR21525:SF9">
    <property type="entry name" value="CHANNEL_COLICIN DOMAIN-CONTAINING PROTEIN"/>
    <property type="match status" value="1"/>
</dbReference>
<dbReference type="PANTHER" id="PTHR21525">
    <property type="entry name" value="MOTILE SPERM PROTEIN"/>
    <property type="match status" value="1"/>
</dbReference>
<evidence type="ECO:0000313" key="3">
    <source>
        <dbReference type="Proteomes" id="UP000017396"/>
    </source>
</evidence>
<evidence type="ECO:0000256" key="1">
    <source>
        <dbReference type="SAM" id="MobiDB-lite"/>
    </source>
</evidence>
<organism evidence="2 3">
    <name type="scientific">Gloeobacter kilaueensis (strain ATCC BAA-2537 / CCAP 1431/1 / ULC 316 / JS1)</name>
    <dbReference type="NCBI Taxonomy" id="1183438"/>
    <lineage>
        <taxon>Bacteria</taxon>
        <taxon>Bacillati</taxon>
        <taxon>Cyanobacteriota</taxon>
        <taxon>Cyanophyceae</taxon>
        <taxon>Gloeobacterales</taxon>
        <taxon>Gloeobacteraceae</taxon>
        <taxon>Gloeobacter</taxon>
    </lineage>
</organism>
<dbReference type="RefSeq" id="WP_023175856.1">
    <property type="nucleotide sequence ID" value="NC_022600.1"/>
</dbReference>
<dbReference type="InterPro" id="IPR038283">
    <property type="entry name" value="Channel_colicin_C_sf"/>
</dbReference>
<dbReference type="HOGENOM" id="CLU_388710_0_0_3"/>
<feature type="compositionally biased region" description="Acidic residues" evidence="1">
    <location>
        <begin position="1"/>
        <end position="12"/>
    </location>
</feature>
<feature type="region of interest" description="Disordered" evidence="1">
    <location>
        <begin position="1"/>
        <end position="93"/>
    </location>
</feature>
<name>U5QNP6_GLOK1</name>
<reference evidence="2 3" key="1">
    <citation type="journal article" date="2013" name="PLoS ONE">
        <title>Cultivation and Complete Genome Sequencing of Gloeobacter kilaueensis sp. nov., from a Lava Cave in Kilauea Caldera, Hawai'i.</title>
        <authorList>
            <person name="Saw J.H."/>
            <person name="Schatz M."/>
            <person name="Brown M.V."/>
            <person name="Kunkel D.D."/>
            <person name="Foster J.S."/>
            <person name="Shick H."/>
            <person name="Christensen S."/>
            <person name="Hou S."/>
            <person name="Wan X."/>
            <person name="Donachie S.P."/>
        </authorList>
    </citation>
    <scope>NUCLEOTIDE SEQUENCE [LARGE SCALE GENOMIC DNA]</scope>
    <source>
        <strain evidence="3">JS</strain>
    </source>
</reference>
<gene>
    <name evidence="2" type="ORF">GKIL_4252</name>
</gene>
<protein>
    <submittedName>
        <fullName evidence="2">Mu-like prophage protein</fullName>
    </submittedName>
</protein>
<accession>U5QNP6</accession>
<feature type="compositionally biased region" description="Polar residues" evidence="1">
    <location>
        <begin position="42"/>
        <end position="66"/>
    </location>
</feature>
<evidence type="ECO:0000313" key="2">
    <source>
        <dbReference type="EMBL" id="AGY60498.1"/>
    </source>
</evidence>
<dbReference type="KEGG" id="glj:GKIL_4252"/>
<dbReference type="Gene3D" id="1.10.490.30">
    <property type="entry name" value="Colicin"/>
    <property type="match status" value="1"/>
</dbReference>
<dbReference type="SUPFAM" id="SSF56837">
    <property type="entry name" value="Colicin"/>
    <property type="match status" value="1"/>
</dbReference>
<sequence>MDEEQEFAECSDEYSSSNAEGNPPDEMAEFDQADQEYIAAFDQQSQEYTTDPEQENSQYAEDSGANSEGELDESEYETDFTSTDADRSEWQVGDAYPDDDWAAIETGYDNENFSSDSNSSNLDLDNGYDPQGINQGQQLEGYTDEQDDPNVPGFVYDWRVRDDAFELQNYSFNNTEYDLNNVDIGETSDWEQNLNQSQADADVSAEYFYDSRSEIWQPLESGNNWEEELLSNNWQIDMTNQQLIGDAELENFSGNNREEDEVDTSQNDGYSMLALTRNMPLEGDESSNLQNNQLDTQAIGDGQYATNIVESELLGELLPQDALGLFNTNASCSDMSLESPTVPIEQIHEDAVPLLHANLSTGSQTADDGNQSLNAEPSGTALADAGKAGLFGTGLLQELTYPIWKQLPNSQGTPTDFNLSFRDISGFKNPTSHGYVNQVDSLTGNPNKWRGLRLDYGPNVSTPVIDPATGKTQVDPVTGKNMYKENWHWNQNKSFQAFGKSDHTLAEPFEEALGKTLKAAKPLGRAALVTGVALDTWSLGNEISESVQTGNWDNSIVEGSRIAGGWAGGWAGAEAGGGLGATIGTVIMPGLGTVVGGAVGGLIGGAVGYFSGSEVGKTIAEKATGYQSPEQ</sequence>